<dbReference type="InterPro" id="IPR011006">
    <property type="entry name" value="CheY-like_superfamily"/>
</dbReference>
<dbReference type="Proteomes" id="UP000003835">
    <property type="component" value="Unassembled WGS sequence"/>
</dbReference>
<dbReference type="EMBL" id="DS989841">
    <property type="protein sequence ID" value="EDX78598.1"/>
    <property type="molecule type" value="Genomic_DNA"/>
</dbReference>
<name>B4VI15_9CYAN</name>
<dbReference type="PANTHER" id="PTHR44520">
    <property type="entry name" value="RESPONSE REGULATOR RCP1-RELATED"/>
    <property type="match status" value="1"/>
</dbReference>
<dbReference type="GO" id="GO:0000160">
    <property type="term" value="P:phosphorelay signal transduction system"/>
    <property type="evidence" value="ECO:0007669"/>
    <property type="project" value="InterPro"/>
</dbReference>
<protein>
    <recommendedName>
        <fullName evidence="2">Response regulatory domain-containing protein</fullName>
    </recommendedName>
</protein>
<dbReference type="Pfam" id="PF00072">
    <property type="entry name" value="Response_reg"/>
    <property type="match status" value="1"/>
</dbReference>
<dbReference type="AlphaFoldDB" id="B4VI15"/>
<dbReference type="InterPro" id="IPR052893">
    <property type="entry name" value="TCS_response_regulator"/>
</dbReference>
<reference evidence="3 4" key="1">
    <citation type="submission" date="2008-07" db="EMBL/GenBank/DDBJ databases">
        <authorList>
            <person name="Tandeau de Marsac N."/>
            <person name="Ferriera S."/>
            <person name="Johnson J."/>
            <person name="Kravitz S."/>
            <person name="Beeson K."/>
            <person name="Sutton G."/>
            <person name="Rogers Y.-H."/>
            <person name="Friedman R."/>
            <person name="Frazier M."/>
            <person name="Venter J.C."/>
        </authorList>
    </citation>
    <scope>NUCLEOTIDE SEQUENCE [LARGE SCALE GENOMIC DNA]</scope>
    <source>
        <strain evidence="3 4">PCC 7420</strain>
    </source>
</reference>
<dbReference type="PROSITE" id="PS50110">
    <property type="entry name" value="RESPONSE_REGULATORY"/>
    <property type="match status" value="1"/>
</dbReference>
<feature type="domain" description="Response regulatory" evidence="2">
    <location>
        <begin position="1"/>
        <end position="147"/>
    </location>
</feature>
<accession>B4VI15</accession>
<dbReference type="SMART" id="SM00448">
    <property type="entry name" value="REC"/>
    <property type="match status" value="1"/>
</dbReference>
<keyword evidence="4" id="KW-1185">Reference proteome</keyword>
<evidence type="ECO:0000313" key="4">
    <source>
        <dbReference type="Proteomes" id="UP000003835"/>
    </source>
</evidence>
<gene>
    <name evidence="3" type="ORF">MC7420_7251</name>
</gene>
<dbReference type="STRING" id="118168.MC7420_7251"/>
<dbReference type="HOGENOM" id="CLU_1755716_0_0_3"/>
<dbReference type="eggNOG" id="COG0745">
    <property type="taxonomic scope" value="Bacteria"/>
</dbReference>
<dbReference type="PANTHER" id="PTHR44520:SF2">
    <property type="entry name" value="RESPONSE REGULATOR RCP1"/>
    <property type="match status" value="1"/>
</dbReference>
<evidence type="ECO:0000256" key="1">
    <source>
        <dbReference type="PROSITE-ProRule" id="PRU00169"/>
    </source>
</evidence>
<evidence type="ECO:0000313" key="3">
    <source>
        <dbReference type="EMBL" id="EDX78598.1"/>
    </source>
</evidence>
<proteinExistence type="predicted"/>
<dbReference type="Gene3D" id="3.40.50.2300">
    <property type="match status" value="1"/>
</dbReference>
<feature type="modified residue" description="4-aspartylphosphate" evidence="1">
    <location>
        <position position="81"/>
    </location>
</feature>
<dbReference type="SUPFAM" id="SSF52172">
    <property type="entry name" value="CheY-like"/>
    <property type="match status" value="1"/>
</dbReference>
<keyword evidence="1" id="KW-0597">Phosphoprotein</keyword>
<evidence type="ECO:0000259" key="2">
    <source>
        <dbReference type="PROSITE" id="PS50110"/>
    </source>
</evidence>
<dbReference type="InterPro" id="IPR001789">
    <property type="entry name" value="Sig_transdc_resp-reg_receiver"/>
</dbReference>
<dbReference type="RefSeq" id="WP_006098074.1">
    <property type="nucleotide sequence ID" value="NZ_DS989841.1"/>
</dbReference>
<organism evidence="3 4">
    <name type="scientific">Coleofasciculus chthonoplastes PCC 7420</name>
    <dbReference type="NCBI Taxonomy" id="118168"/>
    <lineage>
        <taxon>Bacteria</taxon>
        <taxon>Bacillati</taxon>
        <taxon>Cyanobacteriota</taxon>
        <taxon>Cyanophyceae</taxon>
        <taxon>Coleofasciculales</taxon>
        <taxon>Coleofasciculaceae</taxon>
        <taxon>Coleofasciculus</taxon>
    </lineage>
</organism>
<sequence>MVEFRAAQGLHLYHTEHDYLSSHALEGRPKRIIAIVLQKIWRVRITWKSPYLRLRAVHPHLAIAEGEDFRDYVKPDLILLDLKLPEIDGFTLMEQLRQSQSLQIPVVILSALSFNSDKQRAFELGACCFLVKPTMVQDIRRAIQKELK</sequence>